<feature type="region of interest" description="Disordered" evidence="1">
    <location>
        <begin position="63"/>
        <end position="82"/>
    </location>
</feature>
<dbReference type="RefSeq" id="XP_022649664.1">
    <property type="nucleotide sequence ID" value="XM_022793929.1"/>
</dbReference>
<dbReference type="RefSeq" id="XP_022649662.1">
    <property type="nucleotide sequence ID" value="XM_022793927.1"/>
</dbReference>
<dbReference type="AlphaFoldDB" id="A0A7M7JBM6"/>
<keyword evidence="3" id="KW-1185">Reference proteome</keyword>
<accession>A0A7M7JBM6</accession>
<feature type="region of interest" description="Disordered" evidence="1">
    <location>
        <begin position="1"/>
        <end position="27"/>
    </location>
</feature>
<evidence type="ECO:0000313" key="3">
    <source>
        <dbReference type="Proteomes" id="UP000594260"/>
    </source>
</evidence>
<dbReference type="EnsemblMetazoa" id="XM_022793928">
    <property type="protein sequence ID" value="XP_022649663"/>
    <property type="gene ID" value="LOC111245499"/>
</dbReference>
<proteinExistence type="predicted"/>
<reference evidence="2" key="1">
    <citation type="submission" date="2021-01" db="UniProtKB">
        <authorList>
            <consortium name="EnsemblMetazoa"/>
        </authorList>
    </citation>
    <scope>IDENTIFICATION</scope>
</reference>
<dbReference type="EnsemblMetazoa" id="XM_022793927">
    <property type="protein sequence ID" value="XP_022649662"/>
    <property type="gene ID" value="LOC111245499"/>
</dbReference>
<dbReference type="OrthoDB" id="10647610at2759"/>
<dbReference type="Proteomes" id="UP000594260">
    <property type="component" value="Unplaced"/>
</dbReference>
<dbReference type="RefSeq" id="XP_022649663.1">
    <property type="nucleotide sequence ID" value="XM_022793928.1"/>
</dbReference>
<dbReference type="GeneID" id="111245499"/>
<evidence type="ECO:0000256" key="1">
    <source>
        <dbReference type="SAM" id="MobiDB-lite"/>
    </source>
</evidence>
<dbReference type="EnsemblMetazoa" id="XM_022793931">
    <property type="protein sequence ID" value="XP_022649666"/>
    <property type="gene ID" value="LOC111245499"/>
</dbReference>
<sequence>MANVDALANASERRKNDNDLKVDKNQTTSNDIAATYINPCTPNDKVGREHNGEAKKIRRSISFSDTPTKISPKKHHDGTVTENTARQIDFADSGQDVSNESNSTETLRHLSRDEDSTRHGTCCFLARRQTIADLYPAIKVSSPNGTERRTSSESSLEIRLLDIFEQESLSYEKRNIREQFSCKYIPKDTGLLTPTASTETLVGRLCEASCVTPTLTPRSTQKTSSSVNGSNRKRQISIIPRIIATSPAVPVAKGPELVVIFRKMGTDLPKRLAKNERALSARKNSLGEFGVLKPTVQESFDAGFIQAYKLIAQCIDQASLMHRSIDDDQHEKHLTASSINEVLKSDHTGEFIQQILENVLTPLKEILDDPEADGVELALDTVEAAMSEASRGTYVEARDEPNDPLFERRARPSLWELERQFRRGAKDAYNQIIVEAFNDEAELDLKELVDNICELVSIYQMGVKRLLESNVT</sequence>
<feature type="compositionally biased region" description="Basic and acidic residues" evidence="1">
    <location>
        <begin position="11"/>
        <end position="24"/>
    </location>
</feature>
<organism evidence="2 3">
    <name type="scientific">Varroa destructor</name>
    <name type="common">Honeybee mite</name>
    <dbReference type="NCBI Taxonomy" id="109461"/>
    <lineage>
        <taxon>Eukaryota</taxon>
        <taxon>Metazoa</taxon>
        <taxon>Ecdysozoa</taxon>
        <taxon>Arthropoda</taxon>
        <taxon>Chelicerata</taxon>
        <taxon>Arachnida</taxon>
        <taxon>Acari</taxon>
        <taxon>Parasitiformes</taxon>
        <taxon>Mesostigmata</taxon>
        <taxon>Gamasina</taxon>
        <taxon>Dermanyssoidea</taxon>
        <taxon>Varroidae</taxon>
        <taxon>Varroa</taxon>
    </lineage>
</organism>
<dbReference type="KEGG" id="vde:111245499"/>
<dbReference type="EnsemblMetazoa" id="XM_022793929">
    <property type="protein sequence ID" value="XP_022649664"/>
    <property type="gene ID" value="LOC111245499"/>
</dbReference>
<dbReference type="RefSeq" id="XP_022649666.1">
    <property type="nucleotide sequence ID" value="XM_022793931.1"/>
</dbReference>
<name>A0A7M7JBM6_VARDE</name>
<dbReference type="EnsemblMetazoa" id="XM_022793932">
    <property type="protein sequence ID" value="XP_022649667"/>
    <property type="gene ID" value="LOC111245499"/>
</dbReference>
<dbReference type="InParanoid" id="A0A7M7JBM6"/>
<evidence type="ECO:0000313" key="2">
    <source>
        <dbReference type="EnsemblMetazoa" id="XP_022649666"/>
    </source>
</evidence>
<feature type="compositionally biased region" description="Polar residues" evidence="1">
    <location>
        <begin position="95"/>
        <end position="105"/>
    </location>
</feature>
<dbReference type="RefSeq" id="XP_022649667.1">
    <property type="nucleotide sequence ID" value="XM_022793932.1"/>
</dbReference>
<protein>
    <submittedName>
        <fullName evidence="2">Uncharacterized protein</fullName>
    </submittedName>
</protein>
<feature type="region of interest" description="Disordered" evidence="1">
    <location>
        <begin position="92"/>
        <end position="112"/>
    </location>
</feature>